<dbReference type="PANTHER" id="PTHR46959">
    <property type="entry name" value="SULFOQUINOVOSIDASE"/>
    <property type="match status" value="1"/>
</dbReference>
<dbReference type="Pfam" id="PF21365">
    <property type="entry name" value="Glyco_hydro_31_3rd"/>
    <property type="match status" value="1"/>
</dbReference>
<dbReference type="Pfam" id="PF01055">
    <property type="entry name" value="Glyco_hydro_31_2nd"/>
    <property type="match status" value="1"/>
</dbReference>
<dbReference type="AlphaFoldDB" id="A0A7Y9JNK2"/>
<feature type="domain" description="Glycoside hydrolase family 31 TIM barrel" evidence="3">
    <location>
        <begin position="324"/>
        <end position="618"/>
    </location>
</feature>
<evidence type="ECO:0000259" key="4">
    <source>
        <dbReference type="Pfam" id="PF21365"/>
    </source>
</evidence>
<comment type="caution">
    <text evidence="5">The sequence shown here is derived from an EMBL/GenBank/DDBJ whole genome shotgun (WGS) entry which is preliminary data.</text>
</comment>
<dbReference type="Gene3D" id="3.20.20.80">
    <property type="entry name" value="Glycosidases"/>
    <property type="match status" value="1"/>
</dbReference>
<dbReference type="GO" id="GO:0005975">
    <property type="term" value="P:carbohydrate metabolic process"/>
    <property type="evidence" value="ECO:0007669"/>
    <property type="project" value="InterPro"/>
</dbReference>
<dbReference type="InterPro" id="IPR052990">
    <property type="entry name" value="Sulfoquinovosidase_GH31"/>
</dbReference>
<dbReference type="Proteomes" id="UP000552045">
    <property type="component" value="Unassembled WGS sequence"/>
</dbReference>
<protein>
    <submittedName>
        <fullName evidence="5">Alpha-glucosidase</fullName>
        <ecNumber evidence="5">3.2.1.20</ecNumber>
    </submittedName>
</protein>
<keyword evidence="2 5" id="KW-0378">Hydrolase</keyword>
<dbReference type="SUPFAM" id="SSF51445">
    <property type="entry name" value="(Trans)glycosidases"/>
    <property type="match status" value="1"/>
</dbReference>
<reference evidence="5 6" key="1">
    <citation type="submission" date="2020-07" db="EMBL/GenBank/DDBJ databases">
        <title>Sequencing the genomes of 1000 actinobacteria strains.</title>
        <authorList>
            <person name="Klenk H.-P."/>
        </authorList>
    </citation>
    <scope>NUCLEOTIDE SEQUENCE [LARGE SCALE GENOMIC DNA]</scope>
    <source>
        <strain evidence="5 6">DSM 22185</strain>
    </source>
</reference>
<dbReference type="InterPro" id="IPR017853">
    <property type="entry name" value="GH"/>
</dbReference>
<dbReference type="InterPro" id="IPR048395">
    <property type="entry name" value="Glyco_hydro_31_C"/>
</dbReference>
<dbReference type="RefSeq" id="WP_179434127.1">
    <property type="nucleotide sequence ID" value="NZ_BAABLC010000006.1"/>
</dbReference>
<dbReference type="EMBL" id="JACCBH010000001">
    <property type="protein sequence ID" value="NYD55206.1"/>
    <property type="molecule type" value="Genomic_DNA"/>
</dbReference>
<sequence length="753" mass="79744">MTRSAPASASRRRLGRRFAFSALALLAVGLLVGGVFIAVKLPAASTSLTDPPRGDLSVDAQARGQWRVGDFSVTLGAALTVTHPEAAVPVWETASGDAFLSAAEGDAAFIDDLGLLRVHDAPAYAWADQTVSAARLDRDVLVLAGTLGDDLGWEMRLREGDVGRLDVDVSVDDAANRIFLSAALDADEGVHGFGAQTAAWDLRGQRIPLIPREQGIGRGEQPLSFLVDLAASAAGGQDTTYLVSGVNVTDHGRSMAYTGTGIAVVDLRPDDRMIWEVWSAEASFSVAAADTPLAALEIQSEGVGAADAPPAWVSDGLIAGLQGGTDEVRERLATLQQADIPVTAVWLQDWVGRRTTSFGDRLQWNWVLDREQYPGWEGLVSDLADDGIRVLTYVNAFLSEDSGAASAARGDRDLYAEAAELGYLALDEHGDVLDADQHGFTAASVDLSNPDAREWFAQVIADEVAGVGATGWMADFAEGPPPEAQLFGGSGIEWRVRWPVLWQEVNRRALEIAGLQDDGLVWHRSGGTASAGTADALWMGDQTQDWSREDGLASTITMTQSLAATGMAQVHGDIGGYTSIAVPIIGDVARDDELLLRWAEASLLQPVFRTHEGNRPDASAQPAEDPELAARLAPLLRAFVALGPERERLVAEDPLGASAQHPSMLEPDDPLLADADGELRLGPDVLLAPVVSAGKDAVDVVLPAGEWRLVWTGETFGEAGSSTTVTVPAPLGQPALLVRVGTQVDDELAALRR</sequence>
<feature type="domain" description="Glycosyl hydrolase family 31 C-terminal" evidence="4">
    <location>
        <begin position="662"/>
        <end position="742"/>
    </location>
</feature>
<evidence type="ECO:0000313" key="6">
    <source>
        <dbReference type="Proteomes" id="UP000552045"/>
    </source>
</evidence>
<name>A0A7Y9JNK2_9MICO</name>
<organism evidence="5 6">
    <name type="scientific">Microbacterium pseudoresistens</name>
    <dbReference type="NCBI Taxonomy" id="640634"/>
    <lineage>
        <taxon>Bacteria</taxon>
        <taxon>Bacillati</taxon>
        <taxon>Actinomycetota</taxon>
        <taxon>Actinomycetes</taxon>
        <taxon>Micrococcales</taxon>
        <taxon>Microbacteriaceae</taxon>
        <taxon>Microbacterium</taxon>
    </lineage>
</organism>
<dbReference type="InterPro" id="IPR000322">
    <property type="entry name" value="Glyco_hydro_31_TIM"/>
</dbReference>
<proteinExistence type="inferred from homology"/>
<dbReference type="EC" id="3.2.1.20" evidence="5"/>
<keyword evidence="6" id="KW-1185">Reference proteome</keyword>
<evidence type="ECO:0000313" key="5">
    <source>
        <dbReference type="EMBL" id="NYD55206.1"/>
    </source>
</evidence>
<keyword evidence="2 5" id="KW-0326">Glycosidase</keyword>
<dbReference type="Gene3D" id="2.60.40.1180">
    <property type="entry name" value="Golgi alpha-mannosidase II"/>
    <property type="match status" value="1"/>
</dbReference>
<dbReference type="InterPro" id="IPR013780">
    <property type="entry name" value="Glyco_hydro_b"/>
</dbReference>
<dbReference type="SUPFAM" id="SSF51011">
    <property type="entry name" value="Glycosyl hydrolase domain"/>
    <property type="match status" value="1"/>
</dbReference>
<gene>
    <name evidence="5" type="ORF">BKA02_002261</name>
</gene>
<dbReference type="Gene3D" id="2.60.40.1760">
    <property type="entry name" value="glycosyl hydrolase (family 31)"/>
    <property type="match status" value="1"/>
</dbReference>
<dbReference type="PANTHER" id="PTHR46959:SF2">
    <property type="entry name" value="SULFOQUINOVOSIDASE"/>
    <property type="match status" value="1"/>
</dbReference>
<dbReference type="NCBIfam" id="NF007746">
    <property type="entry name" value="PRK10426.1"/>
    <property type="match status" value="1"/>
</dbReference>
<accession>A0A7Y9JNK2</accession>
<comment type="similarity">
    <text evidence="1 2">Belongs to the glycosyl hydrolase 31 family.</text>
</comment>
<dbReference type="GO" id="GO:0004558">
    <property type="term" value="F:alpha-1,4-glucosidase activity"/>
    <property type="evidence" value="ECO:0007669"/>
    <property type="project" value="UniProtKB-EC"/>
</dbReference>
<evidence type="ECO:0000259" key="3">
    <source>
        <dbReference type="Pfam" id="PF01055"/>
    </source>
</evidence>
<evidence type="ECO:0000256" key="1">
    <source>
        <dbReference type="ARBA" id="ARBA00007806"/>
    </source>
</evidence>
<evidence type="ECO:0000256" key="2">
    <source>
        <dbReference type="RuleBase" id="RU361185"/>
    </source>
</evidence>